<dbReference type="Pfam" id="PF00499">
    <property type="entry name" value="Oxidored_q3"/>
    <property type="match status" value="1"/>
</dbReference>
<feature type="transmembrane region" description="Helical" evidence="2">
    <location>
        <begin position="93"/>
        <end position="113"/>
    </location>
</feature>
<dbReference type="PANTHER" id="PTHR33269">
    <property type="entry name" value="NADH-UBIQUINONE OXIDOREDUCTASE CHAIN 6"/>
    <property type="match status" value="1"/>
</dbReference>
<comment type="similarity">
    <text evidence="1 2">Belongs to the complex I subunit 6 family.</text>
</comment>
<dbReference type="RefSeq" id="WP_117297716.1">
    <property type="nucleotide sequence ID" value="NZ_QVQT02000001.1"/>
</dbReference>
<keyword evidence="4" id="KW-1185">Reference proteome</keyword>
<dbReference type="Gene3D" id="1.20.120.1200">
    <property type="entry name" value="NADH-ubiquinone/plastoquinone oxidoreductase chain 6, subunit NuoJ"/>
    <property type="match status" value="1"/>
</dbReference>
<dbReference type="InterPro" id="IPR001457">
    <property type="entry name" value="NADH_UbQ/plastoQ_OxRdtase_su6"/>
</dbReference>
<dbReference type="PANTHER" id="PTHR33269:SF17">
    <property type="entry name" value="NADH-UBIQUINONE OXIDOREDUCTASE CHAIN 6"/>
    <property type="match status" value="1"/>
</dbReference>
<evidence type="ECO:0000313" key="4">
    <source>
        <dbReference type="Proteomes" id="UP000264702"/>
    </source>
</evidence>
<protein>
    <recommendedName>
        <fullName evidence="2">NADH-quinone oxidoreductase subunit J</fullName>
        <ecNumber evidence="2">7.1.1.-</ecNumber>
    </recommendedName>
</protein>
<comment type="catalytic activity">
    <reaction evidence="2">
        <text>a quinone + NADH + 5 H(+)(in) = a quinol + NAD(+) + 4 H(+)(out)</text>
        <dbReference type="Rhea" id="RHEA:57888"/>
        <dbReference type="ChEBI" id="CHEBI:15378"/>
        <dbReference type="ChEBI" id="CHEBI:24646"/>
        <dbReference type="ChEBI" id="CHEBI:57540"/>
        <dbReference type="ChEBI" id="CHEBI:57945"/>
        <dbReference type="ChEBI" id="CHEBI:132124"/>
    </reaction>
</comment>
<comment type="function">
    <text evidence="2">NDH-1 shuttles electrons from NADH, via FMN and iron-sulfur (Fe-S) centers, to quinones in the respiratory chain. Couples the redox reaction to proton translocation (for every two electrons transferred, four hydrogen ions are translocated across the cytoplasmic membrane), and thus conserves the redox energy in a proton gradient.</text>
</comment>
<evidence type="ECO:0000256" key="1">
    <source>
        <dbReference type="ARBA" id="ARBA00005698"/>
    </source>
</evidence>
<sequence>MSLSFLILALLTLGGAVAAMTLHRLVHCVLALTVALAGLAGLYLNLGAQFVGLAQILVYVGAVAILIVFAVLLTRGAEIASQMDSSRQGRFSALAGGVATAAAVFAVLAWVVLHSPTLSAPAATMTQVAPQAAMQQIGDALMRRYVLPLEVMGLMLTAALIGAVILALEEKPEAQ</sequence>
<gene>
    <name evidence="3" type="ORF">D0Y96_02350</name>
</gene>
<keyword evidence="2" id="KW-0874">Quinone</keyword>
<dbReference type="EMBL" id="QVQT01000001">
    <property type="protein sequence ID" value="RFU18423.1"/>
    <property type="molecule type" value="Genomic_DNA"/>
</dbReference>
<keyword evidence="2" id="KW-0472">Membrane</keyword>
<dbReference type="GO" id="GO:0005886">
    <property type="term" value="C:plasma membrane"/>
    <property type="evidence" value="ECO:0007669"/>
    <property type="project" value="UniProtKB-SubCell"/>
</dbReference>
<evidence type="ECO:0000313" key="3">
    <source>
        <dbReference type="EMBL" id="RFU18423.1"/>
    </source>
</evidence>
<comment type="subcellular location">
    <subcellularLocation>
        <location evidence="2">Cell membrane</location>
        <topology evidence="2">Multi-pass membrane protein</topology>
    </subcellularLocation>
</comment>
<feature type="transmembrane region" description="Helical" evidence="2">
    <location>
        <begin position="151"/>
        <end position="168"/>
    </location>
</feature>
<comment type="caution">
    <text evidence="2">Lacks conserved residue(s) required for the propagation of feature annotation.</text>
</comment>
<dbReference type="Proteomes" id="UP000264702">
    <property type="component" value="Unassembled WGS sequence"/>
</dbReference>
<dbReference type="OrthoDB" id="121645at2"/>
<organism evidence="3 4">
    <name type="scientific">Paracidobacterium acidisoli</name>
    <dbReference type="NCBI Taxonomy" id="2303751"/>
    <lineage>
        <taxon>Bacteria</taxon>
        <taxon>Pseudomonadati</taxon>
        <taxon>Acidobacteriota</taxon>
        <taxon>Terriglobia</taxon>
        <taxon>Terriglobales</taxon>
        <taxon>Acidobacteriaceae</taxon>
        <taxon>Paracidobacterium</taxon>
    </lineage>
</organism>
<comment type="caution">
    <text evidence="3">The sequence shown here is derived from an EMBL/GenBank/DDBJ whole genome shotgun (WGS) entry which is preliminary data.</text>
</comment>
<dbReference type="GO" id="GO:0008137">
    <property type="term" value="F:NADH dehydrogenase (ubiquinone) activity"/>
    <property type="evidence" value="ECO:0007669"/>
    <property type="project" value="UniProtKB-UniRule"/>
</dbReference>
<keyword evidence="2" id="KW-1133">Transmembrane helix</keyword>
<name>A0A372IVJ6_9BACT</name>
<dbReference type="EC" id="7.1.1.-" evidence="2"/>
<feature type="transmembrane region" description="Helical" evidence="2">
    <location>
        <begin position="47"/>
        <end position="73"/>
    </location>
</feature>
<proteinExistence type="inferred from homology"/>
<dbReference type="AlphaFoldDB" id="A0A372IVJ6"/>
<keyword evidence="2" id="KW-0812">Transmembrane</keyword>
<keyword evidence="2" id="KW-1003">Cell membrane</keyword>
<keyword evidence="2" id="KW-0520">NAD</keyword>
<accession>A0A372IVJ6</accession>
<dbReference type="GO" id="GO:0048038">
    <property type="term" value="F:quinone binding"/>
    <property type="evidence" value="ECO:0007669"/>
    <property type="project" value="UniProtKB-UniRule"/>
</dbReference>
<dbReference type="InterPro" id="IPR042106">
    <property type="entry name" value="Nuo/plastoQ_OxRdtase_6_NuoJ"/>
</dbReference>
<reference evidence="3 4" key="1">
    <citation type="submission" date="2018-08" db="EMBL/GenBank/DDBJ databases">
        <title>Acidipila sp. 4G-K13, an acidobacterium isolated from forest soil.</title>
        <authorList>
            <person name="Gao Z.-H."/>
            <person name="Qiu L.-H."/>
        </authorList>
    </citation>
    <scope>NUCLEOTIDE SEQUENCE [LARGE SCALE GENOMIC DNA]</scope>
    <source>
        <strain evidence="3 4">4G-K13</strain>
    </source>
</reference>
<evidence type="ECO:0000256" key="2">
    <source>
        <dbReference type="RuleBase" id="RU004429"/>
    </source>
</evidence>